<dbReference type="AlphaFoldDB" id="A0A8S1JUG5"/>
<sequence length="185" mass="21949">MNNEFCFYQNYNQDFELARYKKQIDLDYSKISYKFGTTSRLSPNKLENYNQNHLYNKLFKNEKQRKSIQVKAQTINPITVKHFLNNKGRFINYTKNKVYDIIKGKHYIMQLGQIPLSTRSKTPTQKTSSCQYTQTSFYQGQRTQRIRSATPSQSRQKTCLLGLIERINGVKRNIQNNEYLECKSI</sequence>
<reference evidence="1" key="1">
    <citation type="submission" date="2021-01" db="EMBL/GenBank/DDBJ databases">
        <authorList>
            <consortium name="Genoscope - CEA"/>
            <person name="William W."/>
        </authorList>
    </citation>
    <scope>NUCLEOTIDE SEQUENCE</scope>
</reference>
<keyword evidence="2" id="KW-1185">Reference proteome</keyword>
<evidence type="ECO:0000313" key="1">
    <source>
        <dbReference type="EMBL" id="CAD8046272.1"/>
    </source>
</evidence>
<dbReference type="OMA" id="DNKGRFI"/>
<proteinExistence type="predicted"/>
<comment type="caution">
    <text evidence="1">The sequence shown here is derived from an EMBL/GenBank/DDBJ whole genome shotgun (WGS) entry which is preliminary data.</text>
</comment>
<protein>
    <submittedName>
        <fullName evidence="1">Uncharacterized protein</fullName>
    </submittedName>
</protein>
<dbReference type="Proteomes" id="UP000688137">
    <property type="component" value="Unassembled WGS sequence"/>
</dbReference>
<accession>A0A8S1JUG5</accession>
<evidence type="ECO:0000313" key="2">
    <source>
        <dbReference type="Proteomes" id="UP000688137"/>
    </source>
</evidence>
<gene>
    <name evidence="1" type="ORF">PPRIM_AZ9-3.1.T0100269</name>
</gene>
<name>A0A8S1JUG5_PARPR</name>
<organism evidence="1 2">
    <name type="scientific">Paramecium primaurelia</name>
    <dbReference type="NCBI Taxonomy" id="5886"/>
    <lineage>
        <taxon>Eukaryota</taxon>
        <taxon>Sar</taxon>
        <taxon>Alveolata</taxon>
        <taxon>Ciliophora</taxon>
        <taxon>Intramacronucleata</taxon>
        <taxon>Oligohymenophorea</taxon>
        <taxon>Peniculida</taxon>
        <taxon>Parameciidae</taxon>
        <taxon>Paramecium</taxon>
    </lineage>
</organism>
<dbReference type="EMBL" id="CAJJDM010000007">
    <property type="protein sequence ID" value="CAD8046272.1"/>
    <property type="molecule type" value="Genomic_DNA"/>
</dbReference>